<dbReference type="PROSITE" id="PS51257">
    <property type="entry name" value="PROKAR_LIPOPROTEIN"/>
    <property type="match status" value="1"/>
</dbReference>
<protein>
    <recommendedName>
        <fullName evidence="1">Copper-binding protein MbnP-like domain-containing protein</fullName>
    </recommendedName>
</protein>
<organism evidence="2 3">
    <name type="scientific">Chitinophaga ginsengisoli</name>
    <dbReference type="NCBI Taxonomy" id="363837"/>
    <lineage>
        <taxon>Bacteria</taxon>
        <taxon>Pseudomonadati</taxon>
        <taxon>Bacteroidota</taxon>
        <taxon>Chitinophagia</taxon>
        <taxon>Chitinophagales</taxon>
        <taxon>Chitinophagaceae</taxon>
        <taxon>Chitinophaga</taxon>
    </lineage>
</organism>
<proteinExistence type="predicted"/>
<dbReference type="Proteomes" id="UP000240978">
    <property type="component" value="Unassembled WGS sequence"/>
</dbReference>
<sequence>MKKCFSMIAATALLIFSIIGCSRKNGQDTLAPLSIEFDNIAGDQNLQLGTGVYKNTAGETYSVDVLQYYISNISLTRTDGFTYTVPQDSSYFLIREQDAQTRFANVRVPEGEYNRLAFMVGVDSLRNTMDIARRTGVLDPAGGMEGMYWDWNSGYIFFKMEGTSFAVPATIDAKQRFRFHIGGFGGYTAPSINNSRIVSIDLTAAGTAIVKEDTHSNIHLMVDVTKVFDGPSQVRLMNHSQVMFSDYSINIANNYATMFRHDHTEN</sequence>
<feature type="domain" description="Copper-binding protein MbnP-like" evidence="1">
    <location>
        <begin position="32"/>
        <end position="242"/>
    </location>
</feature>
<gene>
    <name evidence="2" type="ORF">CLV42_10869</name>
</gene>
<comment type="caution">
    <text evidence="2">The sequence shown here is derived from an EMBL/GenBank/DDBJ whole genome shotgun (WGS) entry which is preliminary data.</text>
</comment>
<dbReference type="AlphaFoldDB" id="A0A2P8G2E4"/>
<dbReference type="InterPro" id="IPR046863">
    <property type="entry name" value="MbnP-like_dom"/>
</dbReference>
<evidence type="ECO:0000313" key="3">
    <source>
        <dbReference type="Proteomes" id="UP000240978"/>
    </source>
</evidence>
<dbReference type="OrthoDB" id="1422031at2"/>
<dbReference type="Pfam" id="PF20243">
    <property type="entry name" value="MbnP"/>
    <property type="match status" value="1"/>
</dbReference>
<dbReference type="EMBL" id="PYGK01000008">
    <property type="protein sequence ID" value="PSL28150.1"/>
    <property type="molecule type" value="Genomic_DNA"/>
</dbReference>
<reference evidence="2 3" key="1">
    <citation type="submission" date="2018-03" db="EMBL/GenBank/DDBJ databases">
        <title>Genomic Encyclopedia of Archaeal and Bacterial Type Strains, Phase II (KMG-II): from individual species to whole genera.</title>
        <authorList>
            <person name="Goeker M."/>
        </authorList>
    </citation>
    <scope>NUCLEOTIDE SEQUENCE [LARGE SCALE GENOMIC DNA]</scope>
    <source>
        <strain evidence="2 3">DSM 18107</strain>
    </source>
</reference>
<dbReference type="RefSeq" id="WP_106603620.1">
    <property type="nucleotide sequence ID" value="NZ_PYGK01000008.1"/>
</dbReference>
<name>A0A2P8G2E4_9BACT</name>
<evidence type="ECO:0000313" key="2">
    <source>
        <dbReference type="EMBL" id="PSL28150.1"/>
    </source>
</evidence>
<evidence type="ECO:0000259" key="1">
    <source>
        <dbReference type="Pfam" id="PF20243"/>
    </source>
</evidence>
<accession>A0A2P8G2E4</accession>
<keyword evidence="3" id="KW-1185">Reference proteome</keyword>